<dbReference type="PANTHER" id="PTHR24014:SF4">
    <property type="entry name" value="2-OXOGLUTARATE AND IRON-DEPENDENT OXYGENASE DOMAIN-CONTAINING PROTEIN 2"/>
    <property type="match status" value="1"/>
</dbReference>
<dbReference type="EMBL" id="CASHTH010000497">
    <property type="protein sequence ID" value="CAI8002788.1"/>
    <property type="molecule type" value="Genomic_DNA"/>
</dbReference>
<evidence type="ECO:0000313" key="2">
    <source>
        <dbReference type="EMBL" id="CAI8002788.1"/>
    </source>
</evidence>
<proteinExistence type="predicted"/>
<protein>
    <submittedName>
        <fullName evidence="2">2-oxoglutarate and iron-dependent oxygenase domain-containing protein 2</fullName>
    </submittedName>
</protein>
<name>A0AA35W0Y1_GEOBA</name>
<evidence type="ECO:0000256" key="1">
    <source>
        <dbReference type="ARBA" id="ARBA00022896"/>
    </source>
</evidence>
<dbReference type="GO" id="GO:0031418">
    <property type="term" value="F:L-ascorbic acid binding"/>
    <property type="evidence" value="ECO:0007669"/>
    <property type="project" value="UniProtKB-KW"/>
</dbReference>
<keyword evidence="1" id="KW-0847">Vitamin C</keyword>
<keyword evidence="3" id="KW-1185">Reference proteome</keyword>
<gene>
    <name evidence="2" type="ORF">GBAR_LOCUS3489</name>
</gene>
<evidence type="ECO:0000313" key="3">
    <source>
        <dbReference type="Proteomes" id="UP001174909"/>
    </source>
</evidence>
<organism evidence="2 3">
    <name type="scientific">Geodia barretti</name>
    <name type="common">Barrett's horny sponge</name>
    <dbReference type="NCBI Taxonomy" id="519541"/>
    <lineage>
        <taxon>Eukaryota</taxon>
        <taxon>Metazoa</taxon>
        <taxon>Porifera</taxon>
        <taxon>Demospongiae</taxon>
        <taxon>Heteroscleromorpha</taxon>
        <taxon>Tetractinellida</taxon>
        <taxon>Astrophorina</taxon>
        <taxon>Geodiidae</taxon>
        <taxon>Geodia</taxon>
    </lineage>
</organism>
<accession>A0AA35W0Y1</accession>
<comment type="caution">
    <text evidence="2">The sequence shown here is derived from an EMBL/GenBank/DDBJ whole genome shotgun (WGS) entry which is preliminary data.</text>
</comment>
<reference evidence="2" key="1">
    <citation type="submission" date="2023-03" db="EMBL/GenBank/DDBJ databases">
        <authorList>
            <person name="Steffen K."/>
            <person name="Cardenas P."/>
        </authorList>
    </citation>
    <scope>NUCLEOTIDE SEQUENCE</scope>
</reference>
<dbReference type="PANTHER" id="PTHR24014">
    <property type="entry name" value="2-OXOGLUTARATE AND IRON-DEPENDENT OXYGENASE DOMAIN-CONTAINING PROTEIN 2"/>
    <property type="match status" value="1"/>
</dbReference>
<dbReference type="AlphaFoldDB" id="A0AA35W0Y1"/>
<dbReference type="Pfam" id="PF25238">
    <property type="entry name" value="OGFOD2-like"/>
    <property type="match status" value="1"/>
</dbReference>
<dbReference type="Proteomes" id="UP001174909">
    <property type="component" value="Unassembled WGS sequence"/>
</dbReference>
<sequence length="190" mass="21957">MAKTFCVCSCFFTHNVFLQRYGLHCVFLDDDQFGEDYRALLREKGCASDQEYDEVLKEVHGEVERRRESSETSKLRVQTIQLHYQRLHSQIYTLSEQFLDGQFLEIVKYCRSDTATPAGLLDIITEEEVPNVYSFPVLTEQFCDLLLQELEHFDKSKMSKGRPNSMNNYGQKQLLSADCVCTDPAVRTGV</sequence>